<sequence>MQTESSQKNPIFPNVEYFLPDDDYDSDDFDFLEYDLVENLDEINTEQSEGIIEEMEKDEDTTVDDKEDNIIIEKEDDIIIEDEINEINNNLQKRKRKRSKKILLQADIDKLRSKLRANKYFMEEITPELVRCKCGKEIRLDRKFRDKNLTTHGELSSCKYSNEGQPSIKAFFKPKKIRVEEENIIVKRVACKGLYEEKYQEYVLNSPAEFGGSIRPDIAAKELFPEVIKASLRLKSLGKTRCADLKNYLRAHAIWILDKTTLSVRSKMCENFTTRESGICDECDKLRKNSRLNQATKKQRATGKNIRFIPKWYLEHPLSKLLLNTNLKSLWVSADNNDNDAELWFKLAQFGKDGLFKGERTFQELASLMIQIQEKKLQDKKMTGLRYSEYLKQFFCLLSDSSREYEIFRQMFAGMSIRSIRYMRANESDIISNPELVYENILKVVRLTKALNWNGPIVGMTDCTKVRPKLTYSDELGCIVGSTLKLSETSVQTYDDIHKIINNIKQKKAIATQVRVVVLKIPIEKIPPIVIAILPTNGESNATAIYDLLMNILIMSRDAGINLISLGSDGAPVEFNAQRLIMNGEKAESFFEFHDNYYNVHFQMPMYRNLPIITVQDPKHARKTARNQLHSGARLLVLGNNVILYRHLLTLAQAKDHAIYICDVVNVDKQDDGAAYRLFHSDILEQIYQNEMENNEMRSLFVYLFVLGDLFDSYLNRNIFHKERIIMAMRGYFFLKMWAEYIENAGQLYDSKFSISKNFISSQSFKIFTSLAESLILLIISHREFYPLYPLYPWEYGTEAIEHLFGISRQITNDFSFYEFFKIQQRVAYRDKIIRQGIQIQKEKTSASGYVFDFNPNSISNENIDILRIWPDDNAIYDAIKIAYNDAAGFIKALGIKLLNDKTIPHFYISTSHHSMVISNLLNNNDDFDVDNVSGFDFNSEEINLDDLNENSFTSAASEVARLSRLADLTESESNEVSELSDSSKTELDYIINTTTKLSSLTEFQQNELFDTNGSMNISQIIQTRTSHNAFSRSERPCQNRRLNAIQLSNNQEEFNRNSANLLISEFFRKDGTLEPTIRSRKERWTGRKNLENIGLPQYINAPNISRANVTDNNPLRENGFILYISKESIFLGKVLSLYRLVSMRHAYVSFSQDIDSLSYISVATFVNTDGNLFSPICKSGGKIFAHITSKQVIYHFDNSCLDVINVANLPGRLCLEGNSWEIFDFFSQKQVISIIATIFH</sequence>
<dbReference type="OrthoDB" id="2398149at2759"/>
<organism evidence="1 2">
    <name type="scientific">Rhizophagus clarus</name>
    <dbReference type="NCBI Taxonomy" id="94130"/>
    <lineage>
        <taxon>Eukaryota</taxon>
        <taxon>Fungi</taxon>
        <taxon>Fungi incertae sedis</taxon>
        <taxon>Mucoromycota</taxon>
        <taxon>Glomeromycotina</taxon>
        <taxon>Glomeromycetes</taxon>
        <taxon>Glomerales</taxon>
        <taxon>Glomeraceae</taxon>
        <taxon>Rhizophagus</taxon>
    </lineage>
</organism>
<dbReference type="Proteomes" id="UP000615446">
    <property type="component" value="Unassembled WGS sequence"/>
</dbReference>
<dbReference type="EMBL" id="BLAL01000193">
    <property type="protein sequence ID" value="GES90070.1"/>
    <property type="molecule type" value="Genomic_DNA"/>
</dbReference>
<accession>A0A8H3LPX7</accession>
<evidence type="ECO:0000313" key="1">
    <source>
        <dbReference type="EMBL" id="GES90070.1"/>
    </source>
</evidence>
<proteinExistence type="predicted"/>
<evidence type="ECO:0000313" key="2">
    <source>
        <dbReference type="Proteomes" id="UP000615446"/>
    </source>
</evidence>
<comment type="caution">
    <text evidence="1">The sequence shown here is derived from an EMBL/GenBank/DDBJ whole genome shotgun (WGS) entry which is preliminary data.</text>
</comment>
<protein>
    <submittedName>
        <fullName evidence="1">Uncharacterized protein</fullName>
    </submittedName>
</protein>
<gene>
    <name evidence="1" type="ORF">RCL2_001693900</name>
</gene>
<name>A0A8H3LPX7_9GLOM</name>
<reference evidence="1" key="1">
    <citation type="submission" date="2019-10" db="EMBL/GenBank/DDBJ databases">
        <title>Conservation and host-specific expression of non-tandemly repeated heterogenous ribosome RNA gene in arbuscular mycorrhizal fungi.</title>
        <authorList>
            <person name="Maeda T."/>
            <person name="Kobayashi Y."/>
            <person name="Nakagawa T."/>
            <person name="Ezawa T."/>
            <person name="Yamaguchi K."/>
            <person name="Bino T."/>
            <person name="Nishimoto Y."/>
            <person name="Shigenobu S."/>
            <person name="Kawaguchi M."/>
        </authorList>
    </citation>
    <scope>NUCLEOTIDE SEQUENCE</scope>
    <source>
        <strain evidence="1">HR1</strain>
    </source>
</reference>
<dbReference type="AlphaFoldDB" id="A0A8H3LPX7"/>